<comment type="caution">
    <text evidence="4">The sequence shown here is derived from an EMBL/GenBank/DDBJ whole genome shotgun (WGS) entry which is preliminary data.</text>
</comment>
<dbReference type="Gene3D" id="1.25.40.20">
    <property type="entry name" value="Ankyrin repeat-containing domain"/>
    <property type="match status" value="3"/>
</dbReference>
<dbReference type="PROSITE" id="PS50088">
    <property type="entry name" value="ANK_REPEAT"/>
    <property type="match status" value="3"/>
</dbReference>
<keyword evidence="5" id="KW-1185">Reference proteome</keyword>
<sequence length="394" mass="43081">MLAELPPELILQIMSFLTRLPGNYHLAVGILKKQELIPDLPSINALSQTNTALHQTLNQVLYDLCASVDPLGGQTLVFAVVHELGTTLDKCVAAGISLDTEFIFGPPRRPRSLLHVAAALGTREMVVKLLNMYGEGMIARVHAWGSSLTGTALDCAVRNGHLEIVRLLAPIPVPTSNACPKISPSLWVQLETHEQYLNHALQNSVETGNLEISRYLLTQGADVNFCDYRGTLLNKAVLSQNLELVQFLLASGADPDRNYRGLQVPLFSAVNNGSVELIEALLAAGANPHAEDNAYLLKVIGDVKLLRLFLERRVDPNHRDKWGRTPLHYACLLSEDDACVELLLQFGAVTTEVADNDGNTPVSLAMARNRSQVVKMLMKGTQSILVCTRDRETG</sequence>
<evidence type="ECO:0000256" key="2">
    <source>
        <dbReference type="ARBA" id="ARBA00023043"/>
    </source>
</evidence>
<gene>
    <name evidence="4" type="ORF">MSAN_02249000</name>
</gene>
<dbReference type="Pfam" id="PF00023">
    <property type="entry name" value="Ank"/>
    <property type="match status" value="2"/>
</dbReference>
<evidence type="ECO:0000256" key="1">
    <source>
        <dbReference type="ARBA" id="ARBA00022737"/>
    </source>
</evidence>
<reference evidence="4" key="1">
    <citation type="submission" date="2020-05" db="EMBL/GenBank/DDBJ databases">
        <title>Mycena genomes resolve the evolution of fungal bioluminescence.</title>
        <authorList>
            <person name="Tsai I.J."/>
        </authorList>
    </citation>
    <scope>NUCLEOTIDE SEQUENCE</scope>
    <source>
        <strain evidence="4">160909Yilan</strain>
    </source>
</reference>
<feature type="repeat" description="ANK" evidence="3">
    <location>
        <begin position="196"/>
        <end position="228"/>
    </location>
</feature>
<protein>
    <submittedName>
        <fullName evidence="4">Ankyrin repeat domain-containing protein</fullName>
    </submittedName>
</protein>
<name>A0A8H7CJ11_9AGAR</name>
<dbReference type="PANTHER" id="PTHR24126">
    <property type="entry name" value="ANKYRIN REPEAT, PH AND SEC7 DOMAIN CONTAINING PROTEIN SECG-RELATED"/>
    <property type="match status" value="1"/>
</dbReference>
<dbReference type="InterPro" id="IPR036770">
    <property type="entry name" value="Ankyrin_rpt-contain_sf"/>
</dbReference>
<keyword evidence="1" id="KW-0677">Repeat</keyword>
<dbReference type="SUPFAM" id="SSF48403">
    <property type="entry name" value="Ankyrin repeat"/>
    <property type="match status" value="1"/>
</dbReference>
<dbReference type="GO" id="GO:0005634">
    <property type="term" value="C:nucleus"/>
    <property type="evidence" value="ECO:0007669"/>
    <property type="project" value="TreeGrafter"/>
</dbReference>
<dbReference type="PANTHER" id="PTHR24126:SF14">
    <property type="entry name" value="ANK_REP_REGION DOMAIN-CONTAINING PROTEIN"/>
    <property type="match status" value="1"/>
</dbReference>
<keyword evidence="2 3" id="KW-0040">ANK repeat</keyword>
<organism evidence="4 5">
    <name type="scientific">Mycena sanguinolenta</name>
    <dbReference type="NCBI Taxonomy" id="230812"/>
    <lineage>
        <taxon>Eukaryota</taxon>
        <taxon>Fungi</taxon>
        <taxon>Dikarya</taxon>
        <taxon>Basidiomycota</taxon>
        <taxon>Agaricomycotina</taxon>
        <taxon>Agaricomycetes</taxon>
        <taxon>Agaricomycetidae</taxon>
        <taxon>Agaricales</taxon>
        <taxon>Marasmiineae</taxon>
        <taxon>Mycenaceae</taxon>
        <taxon>Mycena</taxon>
    </lineage>
</organism>
<proteinExistence type="predicted"/>
<dbReference type="Pfam" id="PF12796">
    <property type="entry name" value="Ank_2"/>
    <property type="match status" value="2"/>
</dbReference>
<feature type="repeat" description="ANK" evidence="3">
    <location>
        <begin position="322"/>
        <end position="348"/>
    </location>
</feature>
<dbReference type="AlphaFoldDB" id="A0A8H7CJ11"/>
<dbReference type="PROSITE" id="PS50297">
    <property type="entry name" value="ANK_REP_REGION"/>
    <property type="match status" value="1"/>
</dbReference>
<evidence type="ECO:0000313" key="4">
    <source>
        <dbReference type="EMBL" id="KAF7337752.1"/>
    </source>
</evidence>
<dbReference type="OrthoDB" id="194358at2759"/>
<evidence type="ECO:0000256" key="3">
    <source>
        <dbReference type="PROSITE-ProRule" id="PRU00023"/>
    </source>
</evidence>
<dbReference type="InterPro" id="IPR002110">
    <property type="entry name" value="Ankyrin_rpt"/>
</dbReference>
<feature type="repeat" description="ANK" evidence="3">
    <location>
        <begin position="261"/>
        <end position="293"/>
    </location>
</feature>
<accession>A0A8H7CJ11</accession>
<evidence type="ECO:0000313" key="5">
    <source>
        <dbReference type="Proteomes" id="UP000623467"/>
    </source>
</evidence>
<dbReference type="GO" id="GO:0061629">
    <property type="term" value="F:RNA polymerase II-specific DNA-binding transcription factor binding"/>
    <property type="evidence" value="ECO:0007669"/>
    <property type="project" value="TreeGrafter"/>
</dbReference>
<dbReference type="Proteomes" id="UP000623467">
    <property type="component" value="Unassembled WGS sequence"/>
</dbReference>
<dbReference type="SMART" id="SM00248">
    <property type="entry name" value="ANK"/>
    <property type="match status" value="6"/>
</dbReference>
<dbReference type="EMBL" id="JACAZH010000033">
    <property type="protein sequence ID" value="KAF7337752.1"/>
    <property type="molecule type" value="Genomic_DNA"/>
</dbReference>
<dbReference type="GO" id="GO:0006357">
    <property type="term" value="P:regulation of transcription by RNA polymerase II"/>
    <property type="evidence" value="ECO:0007669"/>
    <property type="project" value="TreeGrafter"/>
</dbReference>